<dbReference type="RefSeq" id="XP_003031973.1">
    <property type="nucleotide sequence ID" value="XM_003031927.1"/>
</dbReference>
<name>D8Q635_SCHCM</name>
<accession>D8Q635</accession>
<keyword evidence="3" id="KW-1185">Reference proteome</keyword>
<dbReference type="Proteomes" id="UP000007431">
    <property type="component" value="Unassembled WGS sequence"/>
</dbReference>
<dbReference type="GeneID" id="9590054"/>
<dbReference type="AlphaFoldDB" id="D8Q635"/>
<evidence type="ECO:0000313" key="3">
    <source>
        <dbReference type="Proteomes" id="UP000007431"/>
    </source>
</evidence>
<dbReference type="KEGG" id="scm:SCHCO_02731957"/>
<dbReference type="EMBL" id="GL377306">
    <property type="protein sequence ID" value="EFI97070.1"/>
    <property type="molecule type" value="Genomic_DNA"/>
</dbReference>
<gene>
    <name evidence="2" type="ORF">SCHCODRAFT_109427</name>
</gene>
<sequence>MRASQNWLCRVVRPAATLALPATHAHLIGALRLLTTAHKQPFWEPLLPPTVIALHTHSRKSRSETRVEEPQLSSLALMMNVFWRLARLPLGRVIFEVAAHCPVEQLLESAAGVVEGLANCIRLCLSKRILSKGEPCSRQWPLSTALTGTTPRNCVFTSKVAHAAQLLTGNIIFALIIAVSSAATIFCGIAPSVGCWIVMYFVEFQKFSIVVVIWLVGSSMSDILHNVYLLDPVSCHLLLNLPLSKPEER</sequence>
<reference evidence="2 3" key="1">
    <citation type="journal article" date="2010" name="Nat. Biotechnol.">
        <title>Genome sequence of the model mushroom Schizophyllum commune.</title>
        <authorList>
            <person name="Ohm R.A."/>
            <person name="de Jong J.F."/>
            <person name="Lugones L.G."/>
            <person name="Aerts A."/>
            <person name="Kothe E."/>
            <person name="Stajich J.E."/>
            <person name="de Vries R.P."/>
            <person name="Record E."/>
            <person name="Levasseur A."/>
            <person name="Baker S.E."/>
            <person name="Bartholomew K.A."/>
            <person name="Coutinho P.M."/>
            <person name="Erdmann S."/>
            <person name="Fowler T.J."/>
            <person name="Gathman A.C."/>
            <person name="Lombard V."/>
            <person name="Henrissat B."/>
            <person name="Knabe N."/>
            <person name="Kuees U."/>
            <person name="Lilly W.W."/>
            <person name="Lindquist E."/>
            <person name="Lucas S."/>
            <person name="Magnuson J.K."/>
            <person name="Piumi F."/>
            <person name="Raudaskoski M."/>
            <person name="Salamov A."/>
            <person name="Schmutz J."/>
            <person name="Schwarze F.W.M.R."/>
            <person name="vanKuyk P.A."/>
            <person name="Horton J.S."/>
            <person name="Grigoriev I.V."/>
            <person name="Woesten H.A.B."/>
        </authorList>
    </citation>
    <scope>NUCLEOTIDE SEQUENCE [LARGE SCALE GENOMIC DNA]</scope>
    <source>
        <strain evidence="3">H4-8 / FGSC 9210</strain>
    </source>
</reference>
<proteinExistence type="predicted"/>
<keyword evidence="1" id="KW-1133">Transmembrane helix</keyword>
<feature type="transmembrane region" description="Helical" evidence="1">
    <location>
        <begin position="171"/>
        <end position="191"/>
    </location>
</feature>
<keyword evidence="1" id="KW-0472">Membrane</keyword>
<dbReference type="InParanoid" id="D8Q635"/>
<feature type="non-terminal residue" evidence="2">
    <location>
        <position position="249"/>
    </location>
</feature>
<dbReference type="HOGENOM" id="CLU_1116297_0_0_1"/>
<dbReference type="VEuPathDB" id="FungiDB:SCHCODRAFT_02731957"/>
<keyword evidence="1" id="KW-0812">Transmembrane</keyword>
<evidence type="ECO:0000256" key="1">
    <source>
        <dbReference type="SAM" id="Phobius"/>
    </source>
</evidence>
<protein>
    <submittedName>
        <fullName evidence="2">Uncharacterized protein</fullName>
    </submittedName>
</protein>
<evidence type="ECO:0000313" key="2">
    <source>
        <dbReference type="EMBL" id="EFI97070.1"/>
    </source>
</evidence>
<organism evidence="3">
    <name type="scientific">Schizophyllum commune (strain H4-8 / FGSC 9210)</name>
    <name type="common">Split gill fungus</name>
    <dbReference type="NCBI Taxonomy" id="578458"/>
    <lineage>
        <taxon>Eukaryota</taxon>
        <taxon>Fungi</taxon>
        <taxon>Dikarya</taxon>
        <taxon>Basidiomycota</taxon>
        <taxon>Agaricomycotina</taxon>
        <taxon>Agaricomycetes</taxon>
        <taxon>Agaricomycetidae</taxon>
        <taxon>Agaricales</taxon>
        <taxon>Schizophyllaceae</taxon>
        <taxon>Schizophyllum</taxon>
    </lineage>
</organism>